<name>A0ABW3U1Q5_9BACL</name>
<evidence type="ECO:0000313" key="1">
    <source>
        <dbReference type="EMBL" id="MFD1206018.1"/>
    </source>
</evidence>
<dbReference type="Gene3D" id="2.170.120.30">
    <property type="match status" value="2"/>
</dbReference>
<dbReference type="PANTHER" id="PTHR37804">
    <property type="entry name" value="CDAA REGULATORY PROTEIN CDAR"/>
    <property type="match status" value="1"/>
</dbReference>
<organism evidence="1 2">
    <name type="scientific">Sporosarcina contaminans</name>
    <dbReference type="NCBI Taxonomy" id="633403"/>
    <lineage>
        <taxon>Bacteria</taxon>
        <taxon>Bacillati</taxon>
        <taxon>Bacillota</taxon>
        <taxon>Bacilli</taxon>
        <taxon>Bacillales</taxon>
        <taxon>Caryophanaceae</taxon>
        <taxon>Sporosarcina</taxon>
    </lineage>
</organism>
<protein>
    <submittedName>
        <fullName evidence="1">YbbR-like domain-containing protein</fullName>
    </submittedName>
</protein>
<gene>
    <name evidence="1" type="ORF">ACFQ38_13045</name>
</gene>
<reference evidence="2" key="1">
    <citation type="journal article" date="2019" name="Int. J. Syst. Evol. Microbiol.">
        <title>The Global Catalogue of Microorganisms (GCM) 10K type strain sequencing project: providing services to taxonomists for standard genome sequencing and annotation.</title>
        <authorList>
            <consortium name="The Broad Institute Genomics Platform"/>
            <consortium name="The Broad Institute Genome Sequencing Center for Infectious Disease"/>
            <person name="Wu L."/>
            <person name="Ma J."/>
        </authorList>
    </citation>
    <scope>NUCLEOTIDE SEQUENCE [LARGE SCALE GENOMIC DNA]</scope>
    <source>
        <strain evidence="2">CCUG 53915</strain>
    </source>
</reference>
<accession>A0ABW3U1Q5</accession>
<dbReference type="Pfam" id="PF07949">
    <property type="entry name" value="YbbR"/>
    <property type="match status" value="3"/>
</dbReference>
<dbReference type="Gene3D" id="2.170.120.40">
    <property type="entry name" value="YbbR-like domain"/>
    <property type="match status" value="2"/>
</dbReference>
<dbReference type="InterPro" id="IPR053154">
    <property type="entry name" value="c-di-AMP_regulator"/>
</dbReference>
<keyword evidence="2" id="KW-1185">Reference proteome</keyword>
<dbReference type="InterPro" id="IPR012505">
    <property type="entry name" value="YbbR"/>
</dbReference>
<evidence type="ECO:0000313" key="2">
    <source>
        <dbReference type="Proteomes" id="UP001597231"/>
    </source>
</evidence>
<dbReference type="RefSeq" id="WP_336824740.1">
    <property type="nucleotide sequence ID" value="NZ_JBHTLT010000107.1"/>
</dbReference>
<dbReference type="Proteomes" id="UP001597231">
    <property type="component" value="Unassembled WGS sequence"/>
</dbReference>
<comment type="caution">
    <text evidence="1">The sequence shown here is derived from an EMBL/GenBank/DDBJ whole genome shotgun (WGS) entry which is preliminary data.</text>
</comment>
<proteinExistence type="predicted"/>
<dbReference type="PANTHER" id="PTHR37804:SF1">
    <property type="entry name" value="CDAA REGULATORY PROTEIN CDAR"/>
    <property type="match status" value="1"/>
</dbReference>
<dbReference type="EMBL" id="JBHTLT010000107">
    <property type="protein sequence ID" value="MFD1206018.1"/>
    <property type="molecule type" value="Genomic_DNA"/>
</dbReference>
<sequence length="423" mass="46620">MDKFMDRPWFLRITALILALSLFVTVKGEEDKSASNTFGDTVDIIRDVPLEVYYDNENLVVTGLPESVNVTVEGPPNIVQSLKIMRDFTVKADLRSLPMGSHKVEIQTENISDKLQVKLDPATVDVVIEEKITQSFKVDPEFNERLLAEDFHVVNMGVEPAAIEVTGAKSVIDSISFVKVSVTKDNGINKSFEQKARVRVLDRDLNKLNVTIEPEEVTVKVDIEENSKEVPIVVKQKGVAPDDISIDSVFSETKFITLYGPKKVLDSIENFNVDVDVTDVKKSGSINVELAKPKGVSKLSTDKIKVNIVASNRTGEEPPPEEEADITDDEVSKQYKGVPVIVKGLDESFKSHFQKPADGLIDITVTGRKEILDSLDISDFSLIVDASGTEEEGEHVYSVSLEAPAGIAYVLSDQEVTLKVELA</sequence>